<dbReference type="InterPro" id="IPR036509">
    <property type="entry name" value="Met_Sox_Rdtase_MsrA_sf"/>
</dbReference>
<dbReference type="NCBIfam" id="TIGR00401">
    <property type="entry name" value="msrA"/>
    <property type="match status" value="1"/>
</dbReference>
<dbReference type="PANTHER" id="PTHR43774">
    <property type="entry name" value="PEPTIDE METHIONINE SULFOXIDE REDUCTASE"/>
    <property type="match status" value="1"/>
</dbReference>
<evidence type="ECO:0000313" key="6">
    <source>
        <dbReference type="EMBL" id="MDI2113770.1"/>
    </source>
</evidence>
<dbReference type="GO" id="GO:0008113">
    <property type="term" value="F:peptide-methionine (S)-S-oxide reductase activity"/>
    <property type="evidence" value="ECO:0007669"/>
    <property type="project" value="UniProtKB-EC"/>
</dbReference>
<feature type="active site" evidence="4">
    <location>
        <position position="14"/>
    </location>
</feature>
<organism evidence="6 7">
    <name type="scientific">Commensalibacter nepenthis</name>
    <dbReference type="NCBI Taxonomy" id="3043872"/>
    <lineage>
        <taxon>Bacteria</taxon>
        <taxon>Pseudomonadati</taxon>
        <taxon>Pseudomonadota</taxon>
        <taxon>Alphaproteobacteria</taxon>
        <taxon>Acetobacterales</taxon>
        <taxon>Acetobacteraceae</taxon>
    </lineage>
</organism>
<name>A0ABT6QA30_9PROT</name>
<dbReference type="SUPFAM" id="SSF55068">
    <property type="entry name" value="Peptide methionine sulfoxide reductase"/>
    <property type="match status" value="1"/>
</dbReference>
<comment type="similarity">
    <text evidence="4">Belongs to the MsrA Met sulfoxide reductase family.</text>
</comment>
<gene>
    <name evidence="4 6" type="primary">msrA</name>
    <name evidence="6" type="ORF">QJV33_10870</name>
</gene>
<feature type="domain" description="Peptide methionine sulphoxide reductase MsrA" evidence="5">
    <location>
        <begin position="8"/>
        <end position="160"/>
    </location>
</feature>
<dbReference type="InterPro" id="IPR002569">
    <property type="entry name" value="Met_Sox_Rdtase_MsrA_dom"/>
</dbReference>
<evidence type="ECO:0000313" key="7">
    <source>
        <dbReference type="Proteomes" id="UP001431775"/>
    </source>
</evidence>
<keyword evidence="7" id="KW-1185">Reference proteome</keyword>
<dbReference type="Proteomes" id="UP001431775">
    <property type="component" value="Unassembled WGS sequence"/>
</dbReference>
<dbReference type="Pfam" id="PF01625">
    <property type="entry name" value="PMSR"/>
    <property type="match status" value="1"/>
</dbReference>
<dbReference type="Gene3D" id="3.30.1060.10">
    <property type="entry name" value="Peptide methionine sulphoxide reductase MsrA"/>
    <property type="match status" value="1"/>
</dbReference>
<proteinExistence type="inferred from homology"/>
<evidence type="ECO:0000256" key="2">
    <source>
        <dbReference type="ARBA" id="ARBA00047806"/>
    </source>
</evidence>
<comment type="catalytic activity">
    <reaction evidence="2 4">
        <text>L-methionyl-[protein] + [thioredoxin]-disulfide + H2O = L-methionyl-(S)-S-oxide-[protein] + [thioredoxin]-dithiol</text>
        <dbReference type="Rhea" id="RHEA:14217"/>
        <dbReference type="Rhea" id="RHEA-COMP:10698"/>
        <dbReference type="Rhea" id="RHEA-COMP:10700"/>
        <dbReference type="Rhea" id="RHEA-COMP:12313"/>
        <dbReference type="Rhea" id="RHEA-COMP:12315"/>
        <dbReference type="ChEBI" id="CHEBI:15377"/>
        <dbReference type="ChEBI" id="CHEBI:16044"/>
        <dbReference type="ChEBI" id="CHEBI:29950"/>
        <dbReference type="ChEBI" id="CHEBI:44120"/>
        <dbReference type="ChEBI" id="CHEBI:50058"/>
        <dbReference type="EC" id="1.8.4.11"/>
    </reaction>
</comment>
<accession>A0ABT6QA30</accession>
<dbReference type="EC" id="1.8.4.11" evidence="4"/>
<dbReference type="PANTHER" id="PTHR43774:SF1">
    <property type="entry name" value="PEPTIDE METHIONINE SULFOXIDE REDUCTASE MSRA 2"/>
    <property type="match status" value="1"/>
</dbReference>
<dbReference type="HAMAP" id="MF_01401">
    <property type="entry name" value="MsrA"/>
    <property type="match status" value="1"/>
</dbReference>
<evidence type="ECO:0000259" key="5">
    <source>
        <dbReference type="Pfam" id="PF01625"/>
    </source>
</evidence>
<comment type="catalytic activity">
    <reaction evidence="3 4">
        <text>[thioredoxin]-disulfide + L-methionine + H2O = L-methionine (S)-S-oxide + [thioredoxin]-dithiol</text>
        <dbReference type="Rhea" id="RHEA:19993"/>
        <dbReference type="Rhea" id="RHEA-COMP:10698"/>
        <dbReference type="Rhea" id="RHEA-COMP:10700"/>
        <dbReference type="ChEBI" id="CHEBI:15377"/>
        <dbReference type="ChEBI" id="CHEBI:29950"/>
        <dbReference type="ChEBI" id="CHEBI:50058"/>
        <dbReference type="ChEBI" id="CHEBI:57844"/>
        <dbReference type="ChEBI" id="CHEBI:58772"/>
        <dbReference type="EC" id="1.8.4.11"/>
    </reaction>
</comment>
<sequence length="180" mass="20572">MHENIETVVVGGGCFWCVEAMLSQFKGIIEILPGYSGGQTENPTYKQVYTDQTGHAEVVKITFDKNLIKLEDIFRIFFLTHNPTTLNAQGADVGTRYRSIILPANDDQEQTAISIRNEIEQSGVWEKPIVTEITKLEKFYPAEIEHKNYFELHPEVAYCQAVIAPKVLKVRKEFTDYLKK</sequence>
<evidence type="ECO:0000256" key="4">
    <source>
        <dbReference type="HAMAP-Rule" id="MF_01401"/>
    </source>
</evidence>
<comment type="caution">
    <text evidence="6">The sequence shown here is derived from an EMBL/GenBank/DDBJ whole genome shotgun (WGS) entry which is preliminary data.</text>
</comment>
<protein>
    <recommendedName>
        <fullName evidence="4">Peptide methionine sulfoxide reductase MsrA</fullName>
        <shortName evidence="4">Protein-methionine-S-oxide reductase</shortName>
        <ecNumber evidence="4">1.8.4.11</ecNumber>
    </recommendedName>
    <alternativeName>
        <fullName evidence="4">Peptide-methionine (S)-S-oxide reductase</fullName>
        <shortName evidence="4">Peptide Met(O) reductase</shortName>
    </alternativeName>
</protein>
<reference evidence="6" key="1">
    <citation type="submission" date="2023-05" db="EMBL/GenBank/DDBJ databases">
        <title>Whole genome sequence of Commensalibacter sp.</title>
        <authorList>
            <person name="Charoenyingcharoen P."/>
            <person name="Yukphan P."/>
        </authorList>
    </citation>
    <scope>NUCLEOTIDE SEQUENCE</scope>
    <source>
        <strain evidence="6">TBRC 10068</strain>
    </source>
</reference>
<evidence type="ECO:0000256" key="1">
    <source>
        <dbReference type="ARBA" id="ARBA00023002"/>
    </source>
</evidence>
<keyword evidence="1 4" id="KW-0560">Oxidoreductase</keyword>
<dbReference type="RefSeq" id="WP_281463348.1">
    <property type="nucleotide sequence ID" value="NZ_JASBAN010000001.1"/>
</dbReference>
<comment type="function">
    <text evidence="4">Has an important function as a repair enzyme for proteins that have been inactivated by oxidation. Catalyzes the reversible oxidation-reduction of methionine sulfoxide in proteins to methionine.</text>
</comment>
<dbReference type="EMBL" id="JASBAN010000001">
    <property type="protein sequence ID" value="MDI2113770.1"/>
    <property type="molecule type" value="Genomic_DNA"/>
</dbReference>
<evidence type="ECO:0000256" key="3">
    <source>
        <dbReference type="ARBA" id="ARBA00048782"/>
    </source>
</evidence>